<gene>
    <name evidence="2" type="primary">sqrE</name>
    <name evidence="2" type="ordered locus">IALB_0172</name>
</gene>
<name>I0AFX7_IGNAJ</name>
<evidence type="ECO:0000313" key="2">
    <source>
        <dbReference type="EMBL" id="AFH47884.1"/>
    </source>
</evidence>
<evidence type="ECO:0000259" key="1">
    <source>
        <dbReference type="Pfam" id="PF07992"/>
    </source>
</evidence>
<dbReference type="GO" id="GO:0016491">
    <property type="term" value="F:oxidoreductase activity"/>
    <property type="evidence" value="ECO:0007669"/>
    <property type="project" value="InterPro"/>
</dbReference>
<dbReference type="Proteomes" id="UP000007394">
    <property type="component" value="Chromosome"/>
</dbReference>
<dbReference type="Gene3D" id="3.50.50.100">
    <property type="match status" value="1"/>
</dbReference>
<accession>I0AFX7</accession>
<reference evidence="2 3" key="1">
    <citation type="journal article" date="2012" name="Front. Microbiol.">
        <title>Complete genome of Ignavibacterium album, a metabolically versatile, flagellated, facultative anaerobe from the phylum Chlorobi.</title>
        <authorList>
            <person name="Liu Z."/>
            <person name="Frigaard N.-U."/>
            <person name="Vogl K."/>
            <person name="Iino T."/>
            <person name="Ohkuma M."/>
            <person name="Overmann J."/>
            <person name="Bryant D.A."/>
        </authorList>
    </citation>
    <scope>NUCLEOTIDE SEQUENCE [LARGE SCALE GENOMIC DNA]</scope>
    <source>
        <strain evidence="3">DSM 19864 / JCM 16511 / NBRC 101810 / Mat9-16</strain>
    </source>
</reference>
<dbReference type="eggNOG" id="COG0446">
    <property type="taxonomic scope" value="Bacteria"/>
</dbReference>
<dbReference type="SUPFAM" id="SSF51905">
    <property type="entry name" value="FAD/NAD(P)-binding domain"/>
    <property type="match status" value="2"/>
</dbReference>
<dbReference type="STRING" id="945713.IALB_0172"/>
<dbReference type="InterPro" id="IPR052541">
    <property type="entry name" value="SQRD"/>
</dbReference>
<dbReference type="PATRIC" id="fig|945713.3.peg.170"/>
<dbReference type="HOGENOM" id="CLU_030742_1_1_10"/>
<dbReference type="KEGG" id="ial:IALB_0172"/>
<dbReference type="PRINTS" id="PR00368">
    <property type="entry name" value="FADPNR"/>
</dbReference>
<organism evidence="2 3">
    <name type="scientific">Ignavibacterium album (strain DSM 19864 / JCM 16511 / NBRC 101810 / Mat9-16)</name>
    <dbReference type="NCBI Taxonomy" id="945713"/>
    <lineage>
        <taxon>Bacteria</taxon>
        <taxon>Pseudomonadati</taxon>
        <taxon>Ignavibacteriota</taxon>
        <taxon>Ignavibacteria</taxon>
        <taxon>Ignavibacteriales</taxon>
        <taxon>Ignavibacteriaceae</taxon>
        <taxon>Ignavibacterium</taxon>
    </lineage>
</organism>
<dbReference type="RefSeq" id="WP_014559044.1">
    <property type="nucleotide sequence ID" value="NC_017464.1"/>
</dbReference>
<dbReference type="PANTHER" id="PTHR43755">
    <property type="match status" value="1"/>
</dbReference>
<dbReference type="InterPro" id="IPR023753">
    <property type="entry name" value="FAD/NAD-binding_dom"/>
</dbReference>
<keyword evidence="3" id="KW-1185">Reference proteome</keyword>
<dbReference type="AlphaFoldDB" id="I0AFX7"/>
<dbReference type="PANTHER" id="PTHR43755:SF1">
    <property type="entry name" value="FAD-DEPENDENT PYRIDINE NUCLEOTIDE-DISULPHIDE OXIDOREDUCTASE"/>
    <property type="match status" value="1"/>
</dbReference>
<proteinExistence type="predicted"/>
<evidence type="ECO:0000313" key="3">
    <source>
        <dbReference type="Proteomes" id="UP000007394"/>
    </source>
</evidence>
<sequence length="409" mass="46041">MNNQKIIIVGGGFAGLAFLYKVIKEIPSKNLDITLIDKRNTSLEKPSLPEVALIGKDVEKVKIPLKPIMERKGVKFINLEVNQIDPDKQLVILNDNTKLSYDYLIIATGAVKDYDATPGFREYAYSVCDDEQAVKLHKKLLEFSGGNIVIGSAKTDWGTHQNIKTLAAPCEGPIGEVMFILDYELRQRNLRDKSNITVFSPGKIFFEDVGPQVHNDMDPLFKECDFNIVTSKILRSIEKDKVVFEDGTFLPSDLTIAIPKYIASPMIKNSDLGDKMGFILTDDQMRHTKYKNIFAVGDTNVKAMPKLGHIAIMQAHIAASAFIKELTGKGEVPQFSPEVFCIMNQGEKAILILSNYLFGGNVDLTFKGSIAHMMKWSFDEYYYFTKGHMPPEMTQEGLEMFLKDFINKR</sequence>
<dbReference type="InterPro" id="IPR036188">
    <property type="entry name" value="FAD/NAD-bd_sf"/>
</dbReference>
<dbReference type="EMBL" id="CP003418">
    <property type="protein sequence ID" value="AFH47884.1"/>
    <property type="molecule type" value="Genomic_DNA"/>
</dbReference>
<protein>
    <submittedName>
        <fullName evidence="2">Sulfide:quinone oxidoreductase SqrE</fullName>
    </submittedName>
</protein>
<feature type="domain" description="FAD/NAD(P)-binding" evidence="1">
    <location>
        <begin position="5"/>
        <end position="315"/>
    </location>
</feature>
<dbReference type="Pfam" id="PF07992">
    <property type="entry name" value="Pyr_redox_2"/>
    <property type="match status" value="1"/>
</dbReference>